<feature type="chain" id="PRO_5002372537" description="Secreted protein" evidence="1">
    <location>
        <begin position="18"/>
        <end position="72"/>
    </location>
</feature>
<dbReference type="Proteomes" id="UP000008022">
    <property type="component" value="Unassembled WGS sequence"/>
</dbReference>
<proteinExistence type="predicted"/>
<evidence type="ECO:0000313" key="3">
    <source>
        <dbReference type="Proteomes" id="UP000008022"/>
    </source>
</evidence>
<reference evidence="2" key="2">
    <citation type="submission" date="2015-06" db="UniProtKB">
        <authorList>
            <consortium name="EnsemblPlants"/>
        </authorList>
    </citation>
    <scope>IDENTIFICATION</scope>
</reference>
<evidence type="ECO:0000256" key="1">
    <source>
        <dbReference type="SAM" id="SignalP"/>
    </source>
</evidence>
<dbReference type="EnsemblPlants" id="ORUFI12G13840.1">
    <property type="protein sequence ID" value="ORUFI12G13840.1"/>
    <property type="gene ID" value="ORUFI12G13840"/>
</dbReference>
<dbReference type="AlphaFoldDB" id="A0A0E0RHH9"/>
<keyword evidence="1" id="KW-0732">Signal</keyword>
<protein>
    <recommendedName>
        <fullName evidence="4">Secreted protein</fullName>
    </recommendedName>
</protein>
<accession>A0A0E0RHH9</accession>
<reference evidence="3" key="1">
    <citation type="submission" date="2013-06" db="EMBL/GenBank/DDBJ databases">
        <authorList>
            <person name="Zhao Q."/>
        </authorList>
    </citation>
    <scope>NUCLEOTIDE SEQUENCE</scope>
    <source>
        <strain evidence="3">cv. W1943</strain>
    </source>
</reference>
<organism evidence="2 3">
    <name type="scientific">Oryza rufipogon</name>
    <name type="common">Brownbeard rice</name>
    <name type="synonym">Asian wild rice</name>
    <dbReference type="NCBI Taxonomy" id="4529"/>
    <lineage>
        <taxon>Eukaryota</taxon>
        <taxon>Viridiplantae</taxon>
        <taxon>Streptophyta</taxon>
        <taxon>Embryophyta</taxon>
        <taxon>Tracheophyta</taxon>
        <taxon>Spermatophyta</taxon>
        <taxon>Magnoliopsida</taxon>
        <taxon>Liliopsida</taxon>
        <taxon>Poales</taxon>
        <taxon>Poaceae</taxon>
        <taxon>BOP clade</taxon>
        <taxon>Oryzoideae</taxon>
        <taxon>Oryzeae</taxon>
        <taxon>Oryzinae</taxon>
        <taxon>Oryza</taxon>
    </lineage>
</organism>
<feature type="signal peptide" evidence="1">
    <location>
        <begin position="1"/>
        <end position="17"/>
    </location>
</feature>
<evidence type="ECO:0008006" key="4">
    <source>
        <dbReference type="Google" id="ProtNLM"/>
    </source>
</evidence>
<name>A0A0E0RHH9_ORYRU</name>
<keyword evidence="3" id="KW-1185">Reference proteome</keyword>
<dbReference type="HOGENOM" id="CLU_2726632_0_0_1"/>
<sequence>MTRALVVAQLWCGFSAARSSAGPRGVARRSAAHGYDQCGGRVGWQARGTTAVGEGGVGCSVGLGPDRAPGTE</sequence>
<evidence type="ECO:0000313" key="2">
    <source>
        <dbReference type="EnsemblPlants" id="ORUFI12G13840.1"/>
    </source>
</evidence>
<dbReference type="Gramene" id="ORUFI12G13840.1">
    <property type="protein sequence ID" value="ORUFI12G13840.1"/>
    <property type="gene ID" value="ORUFI12G13840"/>
</dbReference>